<dbReference type="PANTHER" id="PTHR47515:SF1">
    <property type="entry name" value="BLR2054 PROTEIN"/>
    <property type="match status" value="1"/>
</dbReference>
<dbReference type="InterPro" id="IPR012337">
    <property type="entry name" value="RNaseH-like_sf"/>
</dbReference>
<dbReference type="SUPFAM" id="SSF46689">
    <property type="entry name" value="Homeodomain-like"/>
    <property type="match status" value="1"/>
</dbReference>
<feature type="domain" description="Integrase catalytic" evidence="2">
    <location>
        <begin position="196"/>
        <end position="360"/>
    </location>
</feature>
<dbReference type="SUPFAM" id="SSF53098">
    <property type="entry name" value="Ribonuclease H-like"/>
    <property type="match status" value="1"/>
</dbReference>
<dbReference type="InterPro" id="IPR002514">
    <property type="entry name" value="Transposase_8"/>
</dbReference>
<comment type="caution">
    <text evidence="3">The sequence shown here is derived from an EMBL/GenBank/DDBJ whole genome shotgun (WGS) entry which is preliminary data.</text>
</comment>
<evidence type="ECO:0000313" key="4">
    <source>
        <dbReference type="Proteomes" id="UP001596024"/>
    </source>
</evidence>
<dbReference type="Proteomes" id="UP001596024">
    <property type="component" value="Unassembled WGS sequence"/>
</dbReference>
<dbReference type="Gene3D" id="3.30.420.10">
    <property type="entry name" value="Ribonuclease H-like superfamily/Ribonuclease H"/>
    <property type="match status" value="1"/>
</dbReference>
<accession>A0ABV9NH10</accession>
<feature type="coiled-coil region" evidence="1">
    <location>
        <begin position="56"/>
        <end position="83"/>
    </location>
</feature>
<reference evidence="4" key="1">
    <citation type="journal article" date="2019" name="Int. J. Syst. Evol. Microbiol.">
        <title>The Global Catalogue of Microorganisms (GCM) 10K type strain sequencing project: providing services to taxonomists for standard genome sequencing and annotation.</title>
        <authorList>
            <consortium name="The Broad Institute Genomics Platform"/>
            <consortium name="The Broad Institute Genome Sequencing Center for Infectious Disease"/>
            <person name="Wu L."/>
            <person name="Ma J."/>
        </authorList>
    </citation>
    <scope>NUCLEOTIDE SEQUENCE [LARGE SCALE GENOMIC DNA]</scope>
    <source>
        <strain evidence="4">CCUG 62981</strain>
    </source>
</reference>
<dbReference type="RefSeq" id="WP_371392216.1">
    <property type="nucleotide sequence ID" value="NZ_CP163421.1"/>
</dbReference>
<evidence type="ECO:0000313" key="3">
    <source>
        <dbReference type="EMBL" id="MFC4726551.1"/>
    </source>
</evidence>
<dbReference type="InterPro" id="IPR036397">
    <property type="entry name" value="RNaseH_sf"/>
</dbReference>
<dbReference type="Pfam" id="PF13276">
    <property type="entry name" value="HTH_21"/>
    <property type="match status" value="1"/>
</dbReference>
<dbReference type="InterPro" id="IPR001584">
    <property type="entry name" value="Integrase_cat-core"/>
</dbReference>
<protein>
    <submittedName>
        <fullName evidence="3">IS3 family transposase</fullName>
    </submittedName>
</protein>
<dbReference type="PROSITE" id="PS50994">
    <property type="entry name" value="INTEGRASE"/>
    <property type="match status" value="1"/>
</dbReference>
<proteinExistence type="predicted"/>
<dbReference type="InterPro" id="IPR009057">
    <property type="entry name" value="Homeodomain-like_sf"/>
</dbReference>
<name>A0ABV9NH10_9PROT</name>
<sequence length="392" mass="45092">MRKSRYSEEQIIGMLREHDAGVSTKEVCRKYGISDATFYKYKAKFGGMTVSDAQRLKSLELENNRLKRLLADAMLDNAALKDLAFKKLLTPDVKRQAVHHMVTRHGLSERRACALAELDRSTFQYQKRSGGDDALRARLRDLAGERRRFGYRRLGILLEREGLYANHKKVYRLYREEGLAVRRRRGRKRSVGTRRPILLPAAANHRWSLDFVSDALIDGRRFRTLCVVDDFTREALAVVVDTSLSGVRVARELDRLIERRGKPRMIVSDNGTELTSHAILRWQKDSGVEWHYIAPGKPTQNAFVESFNGRFRDECLNEHLFSSLGEARDLIEAWRIDYNTERPHTALGGLAPCVYAERTRHPRPGSLELRASAAHRALTNHINPERKANRLY</sequence>
<dbReference type="Pfam" id="PF13683">
    <property type="entry name" value="rve_3"/>
    <property type="match status" value="1"/>
</dbReference>
<dbReference type="InterPro" id="IPR025948">
    <property type="entry name" value="HTH-like_dom"/>
</dbReference>
<organism evidence="3 4">
    <name type="scientific">Glycocaulis abyssi</name>
    <dbReference type="NCBI Taxonomy" id="1433403"/>
    <lineage>
        <taxon>Bacteria</taxon>
        <taxon>Pseudomonadati</taxon>
        <taxon>Pseudomonadota</taxon>
        <taxon>Alphaproteobacteria</taxon>
        <taxon>Maricaulales</taxon>
        <taxon>Maricaulaceae</taxon>
        <taxon>Glycocaulis</taxon>
    </lineage>
</organism>
<dbReference type="PANTHER" id="PTHR47515">
    <property type="entry name" value="LOW CALCIUM RESPONSE LOCUS PROTEIN T"/>
    <property type="match status" value="1"/>
</dbReference>
<dbReference type="Pfam" id="PF01527">
    <property type="entry name" value="HTH_Tnp_1"/>
    <property type="match status" value="1"/>
</dbReference>
<dbReference type="EMBL" id="JBHSGQ010000030">
    <property type="protein sequence ID" value="MFC4726551.1"/>
    <property type="molecule type" value="Genomic_DNA"/>
</dbReference>
<evidence type="ECO:0000256" key="1">
    <source>
        <dbReference type="SAM" id="Coils"/>
    </source>
</evidence>
<keyword evidence="4" id="KW-1185">Reference proteome</keyword>
<dbReference type="NCBIfam" id="NF033516">
    <property type="entry name" value="transpos_IS3"/>
    <property type="match status" value="1"/>
</dbReference>
<evidence type="ECO:0000259" key="2">
    <source>
        <dbReference type="PROSITE" id="PS50994"/>
    </source>
</evidence>
<gene>
    <name evidence="3" type="ORF">ACFPB0_14765</name>
</gene>
<keyword evidence="1" id="KW-0175">Coiled coil</keyword>
<dbReference type="InterPro" id="IPR048020">
    <property type="entry name" value="Transpos_IS3"/>
</dbReference>